<dbReference type="KEGG" id="ahm:TL08_16245"/>
<keyword evidence="3" id="KW-0732">Signal</keyword>
<keyword evidence="2 3" id="KW-0378">Hydrolase</keyword>
<feature type="chain" id="PRO_5041780186" description="Carboxylic ester hydrolase" evidence="3">
    <location>
        <begin position="32"/>
        <end position="533"/>
    </location>
</feature>
<evidence type="ECO:0000259" key="4">
    <source>
        <dbReference type="Pfam" id="PF00135"/>
    </source>
</evidence>
<comment type="similarity">
    <text evidence="1 3">Belongs to the type-B carboxylesterase/lipase family.</text>
</comment>
<accession>A0AAC9MZ35</accession>
<dbReference type="AlphaFoldDB" id="A0AAC9MZ35"/>
<sequence>MMTRNQLPRAGLTALVLVAAVACTPASDSNAEQPEPIGDRTVVEQGELAGRVDGEVIRYDGIPYAAPPVGEARLAPPAEPESWSGTFDATAPGPRCVQAPAPPTFEASSEEDCLSLNITAPSDTSQSSDHPVLVWLHGGGFSGGAGSDYDPKRLVVDGSLVVVTINYRLGALGFLGPEGTDANFGLLDQQAALRWVQNNIGDFGGDPTNVTLAGQSAGADSVCAQLASSSADGLYQRAILQSGSCSETNVTDAILPGAGPAADTWKPRDLVASQSADFAESVGCTAPETMVDCLRELPVEEFTSEAAAGYWSPTLGTPTLPDHPAVAIAGGRTSDVPILIGVNDDEGGYFAGTFFGADPLEQTDLDGLLASAAGPRTPEAIEAYPVEGRTPNRVWGDVISDRGYACPNLTSWRSMADHGTVYVYEFADETAPSWFGEIPSDLAGQGAVHGADIGYLFDLPAAELQLDEKQRALADRLRESWARFATTGDPAHGESDQRSDFDTDGQVMVFTADGPEPVSDTDLAARHHCEIWS</sequence>
<organism evidence="5 6">
    <name type="scientific">Actinoalloteichus hymeniacidonis</name>
    <dbReference type="NCBI Taxonomy" id="340345"/>
    <lineage>
        <taxon>Bacteria</taxon>
        <taxon>Bacillati</taxon>
        <taxon>Actinomycetota</taxon>
        <taxon>Actinomycetes</taxon>
        <taxon>Pseudonocardiales</taxon>
        <taxon>Pseudonocardiaceae</taxon>
        <taxon>Actinoalloteichus</taxon>
    </lineage>
</organism>
<dbReference type="GO" id="GO:0016787">
    <property type="term" value="F:hydrolase activity"/>
    <property type="evidence" value="ECO:0007669"/>
    <property type="project" value="UniProtKB-KW"/>
</dbReference>
<dbReference type="RefSeq" id="WP_069850108.1">
    <property type="nucleotide sequence ID" value="NZ_CP014859.1"/>
</dbReference>
<protein>
    <recommendedName>
        <fullName evidence="3">Carboxylic ester hydrolase</fullName>
        <ecNumber evidence="3">3.1.1.-</ecNumber>
    </recommendedName>
</protein>
<dbReference type="InterPro" id="IPR002018">
    <property type="entry name" value="CarbesteraseB"/>
</dbReference>
<evidence type="ECO:0000313" key="6">
    <source>
        <dbReference type="Proteomes" id="UP000095210"/>
    </source>
</evidence>
<feature type="domain" description="Carboxylesterase type B" evidence="4">
    <location>
        <begin position="43"/>
        <end position="508"/>
    </location>
</feature>
<evidence type="ECO:0000256" key="1">
    <source>
        <dbReference type="ARBA" id="ARBA00005964"/>
    </source>
</evidence>
<dbReference type="PANTHER" id="PTHR11559">
    <property type="entry name" value="CARBOXYLESTERASE"/>
    <property type="match status" value="1"/>
</dbReference>
<dbReference type="PROSITE" id="PS00122">
    <property type="entry name" value="CARBOXYLESTERASE_B_1"/>
    <property type="match status" value="1"/>
</dbReference>
<dbReference type="Pfam" id="PF00135">
    <property type="entry name" value="COesterase"/>
    <property type="match status" value="1"/>
</dbReference>
<name>A0AAC9MZ35_9PSEU</name>
<dbReference type="EMBL" id="CP014859">
    <property type="protein sequence ID" value="AOS64049.1"/>
    <property type="molecule type" value="Genomic_DNA"/>
</dbReference>
<dbReference type="PROSITE" id="PS51257">
    <property type="entry name" value="PROKAR_LIPOPROTEIN"/>
    <property type="match status" value="1"/>
</dbReference>
<evidence type="ECO:0000313" key="5">
    <source>
        <dbReference type="EMBL" id="AOS64049.1"/>
    </source>
</evidence>
<reference evidence="6" key="1">
    <citation type="submission" date="2016-03" db="EMBL/GenBank/DDBJ databases">
        <title>Complete genome sequence of the type strain Actinoalloteichus hymeniacidonis DSM 45092.</title>
        <authorList>
            <person name="Schaffert L."/>
            <person name="Albersmeier A."/>
            <person name="Winkler A."/>
            <person name="Kalinowski J."/>
            <person name="Zotchev S."/>
            <person name="Ruckert C."/>
        </authorList>
    </citation>
    <scope>NUCLEOTIDE SEQUENCE [LARGE SCALE GENOMIC DNA]</scope>
    <source>
        <strain evidence="6">HPA177(T) (DSM 45092(T))</strain>
    </source>
</reference>
<dbReference type="Proteomes" id="UP000095210">
    <property type="component" value="Chromosome"/>
</dbReference>
<gene>
    <name evidence="5" type="ORF">TL08_16245</name>
</gene>
<proteinExistence type="inferred from homology"/>
<dbReference type="InterPro" id="IPR050309">
    <property type="entry name" value="Type-B_Carboxylest/Lipase"/>
</dbReference>
<dbReference type="SUPFAM" id="SSF53474">
    <property type="entry name" value="alpha/beta-Hydrolases"/>
    <property type="match status" value="1"/>
</dbReference>
<dbReference type="EC" id="3.1.1.-" evidence="3"/>
<evidence type="ECO:0000256" key="3">
    <source>
        <dbReference type="RuleBase" id="RU361235"/>
    </source>
</evidence>
<evidence type="ECO:0000256" key="2">
    <source>
        <dbReference type="ARBA" id="ARBA00022801"/>
    </source>
</evidence>
<keyword evidence="6" id="KW-1185">Reference proteome</keyword>
<dbReference type="InterPro" id="IPR029058">
    <property type="entry name" value="AB_hydrolase_fold"/>
</dbReference>
<feature type="signal peptide" evidence="3">
    <location>
        <begin position="1"/>
        <end position="31"/>
    </location>
</feature>
<dbReference type="Gene3D" id="3.40.50.1820">
    <property type="entry name" value="alpha/beta hydrolase"/>
    <property type="match status" value="1"/>
</dbReference>
<dbReference type="InterPro" id="IPR019826">
    <property type="entry name" value="Carboxylesterase_B_AS"/>
</dbReference>